<proteinExistence type="predicted"/>
<reference evidence="1" key="1">
    <citation type="journal article" date="2023" name="Mol. Phylogenet. Evol.">
        <title>Genome-scale phylogeny and comparative genomics of the fungal order Sordariales.</title>
        <authorList>
            <person name="Hensen N."/>
            <person name="Bonometti L."/>
            <person name="Westerberg I."/>
            <person name="Brannstrom I.O."/>
            <person name="Guillou S."/>
            <person name="Cros-Aarteil S."/>
            <person name="Calhoun S."/>
            <person name="Haridas S."/>
            <person name="Kuo A."/>
            <person name="Mondo S."/>
            <person name="Pangilinan J."/>
            <person name="Riley R."/>
            <person name="LaButti K."/>
            <person name="Andreopoulos B."/>
            <person name="Lipzen A."/>
            <person name="Chen C."/>
            <person name="Yan M."/>
            <person name="Daum C."/>
            <person name="Ng V."/>
            <person name="Clum A."/>
            <person name="Steindorff A."/>
            <person name="Ohm R.A."/>
            <person name="Martin F."/>
            <person name="Silar P."/>
            <person name="Natvig D.O."/>
            <person name="Lalanne C."/>
            <person name="Gautier V."/>
            <person name="Ament-Velasquez S.L."/>
            <person name="Kruys A."/>
            <person name="Hutchinson M.I."/>
            <person name="Powell A.J."/>
            <person name="Barry K."/>
            <person name="Miller A.N."/>
            <person name="Grigoriev I.V."/>
            <person name="Debuchy R."/>
            <person name="Gladieux P."/>
            <person name="Hiltunen Thoren M."/>
            <person name="Johannesson H."/>
        </authorList>
    </citation>
    <scope>NUCLEOTIDE SEQUENCE</scope>
    <source>
        <strain evidence="1">CBS 532.94</strain>
    </source>
</reference>
<sequence>MTMAIPPPLSGLINDSVHRRVAATATHHAPGPVCTNGLPASKQYQAAYQINDYTVLTANANNWTSYAIKQEWYRDHFISGPHVMNFGHETNPYGPFKCQYTCNAADNCSAYFVWYEDVGTSTEHMNCVLFDAVIPPSVFVQTNGTITAGAYDRLCDHSSA</sequence>
<protein>
    <submittedName>
        <fullName evidence="1">Uncharacterized protein</fullName>
    </submittedName>
</protein>
<keyword evidence="2" id="KW-1185">Reference proteome</keyword>
<comment type="caution">
    <text evidence="1">The sequence shown here is derived from an EMBL/GenBank/DDBJ whole genome shotgun (WGS) entry which is preliminary data.</text>
</comment>
<dbReference type="EMBL" id="MU860046">
    <property type="protein sequence ID" value="KAK4240149.1"/>
    <property type="molecule type" value="Genomic_DNA"/>
</dbReference>
<dbReference type="Proteomes" id="UP001303760">
    <property type="component" value="Unassembled WGS sequence"/>
</dbReference>
<gene>
    <name evidence="1" type="ORF">C8A03DRAFT_13480</name>
</gene>
<name>A0AAN7CDN8_9PEZI</name>
<accession>A0AAN7CDN8</accession>
<evidence type="ECO:0000313" key="2">
    <source>
        <dbReference type="Proteomes" id="UP001303760"/>
    </source>
</evidence>
<dbReference type="AlphaFoldDB" id="A0AAN7CDN8"/>
<evidence type="ECO:0000313" key="1">
    <source>
        <dbReference type="EMBL" id="KAK4240149.1"/>
    </source>
</evidence>
<reference evidence="1" key="2">
    <citation type="submission" date="2023-05" db="EMBL/GenBank/DDBJ databases">
        <authorList>
            <consortium name="Lawrence Berkeley National Laboratory"/>
            <person name="Steindorff A."/>
            <person name="Hensen N."/>
            <person name="Bonometti L."/>
            <person name="Westerberg I."/>
            <person name="Brannstrom I.O."/>
            <person name="Guillou S."/>
            <person name="Cros-Aarteil S."/>
            <person name="Calhoun S."/>
            <person name="Haridas S."/>
            <person name="Kuo A."/>
            <person name="Mondo S."/>
            <person name="Pangilinan J."/>
            <person name="Riley R."/>
            <person name="Labutti K."/>
            <person name="Andreopoulos B."/>
            <person name="Lipzen A."/>
            <person name="Chen C."/>
            <person name="Yanf M."/>
            <person name="Daum C."/>
            <person name="Ng V."/>
            <person name="Clum A."/>
            <person name="Ohm R."/>
            <person name="Martin F."/>
            <person name="Silar P."/>
            <person name="Natvig D."/>
            <person name="Lalanne C."/>
            <person name="Gautier V."/>
            <person name="Ament-Velasquez S.L."/>
            <person name="Kruys A."/>
            <person name="Hutchinson M.I."/>
            <person name="Powell A.J."/>
            <person name="Barry K."/>
            <person name="Miller A.N."/>
            <person name="Grigoriev I.V."/>
            <person name="Debuchy R."/>
            <person name="Gladieux P."/>
            <person name="Thoren M.H."/>
            <person name="Johannesson H."/>
        </authorList>
    </citation>
    <scope>NUCLEOTIDE SEQUENCE</scope>
    <source>
        <strain evidence="1">CBS 532.94</strain>
    </source>
</reference>
<organism evidence="1 2">
    <name type="scientific">Achaetomium macrosporum</name>
    <dbReference type="NCBI Taxonomy" id="79813"/>
    <lineage>
        <taxon>Eukaryota</taxon>
        <taxon>Fungi</taxon>
        <taxon>Dikarya</taxon>
        <taxon>Ascomycota</taxon>
        <taxon>Pezizomycotina</taxon>
        <taxon>Sordariomycetes</taxon>
        <taxon>Sordariomycetidae</taxon>
        <taxon>Sordariales</taxon>
        <taxon>Chaetomiaceae</taxon>
        <taxon>Achaetomium</taxon>
    </lineage>
</organism>